<keyword evidence="2" id="KW-0067">ATP-binding</keyword>
<evidence type="ECO:0000259" key="4">
    <source>
        <dbReference type="PROSITE" id="PS50112"/>
    </source>
</evidence>
<protein>
    <submittedName>
        <fullName evidence="5">Transcriptional regulator with PAS, ATPase and Fis domain</fullName>
    </submittedName>
</protein>
<organism evidence="5 6">
    <name type="scientific">Allofournierella massiliensis</name>
    <dbReference type="NCBI Taxonomy" id="1650663"/>
    <lineage>
        <taxon>Bacteria</taxon>
        <taxon>Bacillati</taxon>
        <taxon>Bacillota</taxon>
        <taxon>Clostridia</taxon>
        <taxon>Eubacteriales</taxon>
        <taxon>Oscillospiraceae</taxon>
        <taxon>Allofournierella</taxon>
    </lineage>
</organism>
<dbReference type="AlphaFoldDB" id="A0A4R1R7V3"/>
<dbReference type="InterPro" id="IPR036388">
    <property type="entry name" value="WH-like_DNA-bd_sf"/>
</dbReference>
<dbReference type="EMBL" id="SLUM01000001">
    <property type="protein sequence ID" value="TCL61721.1"/>
    <property type="molecule type" value="Genomic_DNA"/>
</dbReference>
<dbReference type="PROSITE" id="PS50045">
    <property type="entry name" value="SIGMA54_INTERACT_4"/>
    <property type="match status" value="1"/>
</dbReference>
<dbReference type="PROSITE" id="PS50112">
    <property type="entry name" value="PAS"/>
    <property type="match status" value="1"/>
</dbReference>
<dbReference type="Pfam" id="PF25601">
    <property type="entry name" value="AAA_lid_14"/>
    <property type="match status" value="1"/>
</dbReference>
<dbReference type="SUPFAM" id="SSF55785">
    <property type="entry name" value="PYP-like sensor domain (PAS domain)"/>
    <property type="match status" value="1"/>
</dbReference>
<sequence>MVKQLAIITWDAASAQLYASQVRDFFGGQVNTRCYSTQLQPDPVIEPADVYLVSTCAFADRDIGQLLPTGGPVVLSEVRVTREGLERLLAIPRNTRALLVNLNQSMATETIATLNQLGVTNIQFIPCYPGAPEPPHVPLAITTGERRFVPDWASEVIDLGPRLLSGSTFLELAHQLKCENTLDGPSFKEYLASLAEQSYGIEQMLQRSVQMESLFELFEQALDAGLIGVDGEGMIFACSPKAEDILGLPAQQLLERRVQQALPFLPFAESLSAQKAIHSRLVEIHGNPVSVSIHSFYRGRGSPTTFCVLQRFRDEERRQQKIRRQLLGKGHVTKYTFDSIIGDSPCMVAARQLARRMAASNASILISGESGTGKELFAHAIHAASPRAKEPFVAINCAAIPDALLESQLFGYEEGAFTGAKKGGHIGFFEAARSGTLFLDEIEAMSPMLQVKLLRVLQEKEIVRLGGVDVIHVDVRIIAASNVDLSAEVHSGRFRRDLFYRLSVLPLQLPPLRQRGGDVLLLLRRIQEGIGARFELSPAAAQRLLRHRWEGNVRELRNCVEYLAYLEKPLIEPEDLPVTLLAAEPQTPAAEPAQAAQLRRLAGDRLESYLFLLEQLAASRSLGRQALEARAATAGLALSQQNIRTMAAQLEQLGLVSIQKGRAGTCITPQGLELLAAMSQTGFHQAANW</sequence>
<evidence type="ECO:0000259" key="3">
    <source>
        <dbReference type="PROSITE" id="PS50045"/>
    </source>
</evidence>
<dbReference type="InterPro" id="IPR000014">
    <property type="entry name" value="PAS"/>
</dbReference>
<comment type="caution">
    <text evidence="5">The sequence shown here is derived from an EMBL/GenBank/DDBJ whole genome shotgun (WGS) entry which is preliminary data.</text>
</comment>
<dbReference type="PROSITE" id="PS00675">
    <property type="entry name" value="SIGMA54_INTERACT_1"/>
    <property type="match status" value="1"/>
</dbReference>
<dbReference type="SUPFAM" id="SSF52540">
    <property type="entry name" value="P-loop containing nucleoside triphosphate hydrolases"/>
    <property type="match status" value="1"/>
</dbReference>
<dbReference type="PANTHER" id="PTHR32071:SF57">
    <property type="entry name" value="C4-DICARBOXYLATE TRANSPORT TRANSCRIPTIONAL REGULATORY PROTEIN DCTD"/>
    <property type="match status" value="1"/>
</dbReference>
<reference evidence="5 6" key="1">
    <citation type="submission" date="2019-03" db="EMBL/GenBank/DDBJ databases">
        <title>Genomic Encyclopedia of Type Strains, Phase IV (KMG-IV): sequencing the most valuable type-strain genomes for metagenomic binning, comparative biology and taxonomic classification.</title>
        <authorList>
            <person name="Goeker M."/>
        </authorList>
    </citation>
    <scope>NUCLEOTIDE SEQUENCE [LARGE SCALE GENOMIC DNA]</scope>
    <source>
        <strain evidence="5 6">DSM 100451</strain>
    </source>
</reference>
<dbReference type="Gene3D" id="1.10.10.10">
    <property type="entry name" value="Winged helix-like DNA-binding domain superfamily/Winged helix DNA-binding domain"/>
    <property type="match status" value="1"/>
</dbReference>
<dbReference type="Pfam" id="PF00158">
    <property type="entry name" value="Sigma54_activat"/>
    <property type="match status" value="1"/>
</dbReference>
<dbReference type="FunFam" id="3.40.50.300:FF:000006">
    <property type="entry name" value="DNA-binding transcriptional regulator NtrC"/>
    <property type="match status" value="1"/>
</dbReference>
<dbReference type="InterPro" id="IPR058031">
    <property type="entry name" value="AAA_lid_NorR"/>
</dbReference>
<dbReference type="RefSeq" id="WP_132587277.1">
    <property type="nucleotide sequence ID" value="NZ_SLUM01000001.1"/>
</dbReference>
<feature type="domain" description="Sigma-54 factor interaction" evidence="3">
    <location>
        <begin position="340"/>
        <end position="565"/>
    </location>
</feature>
<dbReference type="InterPro" id="IPR025662">
    <property type="entry name" value="Sigma_54_int_dom_ATP-bd_1"/>
</dbReference>
<dbReference type="InterPro" id="IPR003593">
    <property type="entry name" value="AAA+_ATPase"/>
</dbReference>
<feature type="domain" description="PAS" evidence="4">
    <location>
        <begin position="210"/>
        <end position="256"/>
    </location>
</feature>
<dbReference type="STRING" id="1650663.GCA_001486665_01707"/>
<evidence type="ECO:0000256" key="2">
    <source>
        <dbReference type="ARBA" id="ARBA00022840"/>
    </source>
</evidence>
<name>A0A4R1R7V3_9FIRM</name>
<dbReference type="GO" id="GO:0006355">
    <property type="term" value="P:regulation of DNA-templated transcription"/>
    <property type="evidence" value="ECO:0007669"/>
    <property type="project" value="InterPro"/>
</dbReference>
<evidence type="ECO:0000313" key="6">
    <source>
        <dbReference type="Proteomes" id="UP000295184"/>
    </source>
</evidence>
<dbReference type="Gene3D" id="3.30.450.20">
    <property type="entry name" value="PAS domain"/>
    <property type="match status" value="1"/>
</dbReference>
<gene>
    <name evidence="5" type="ORF">EDD77_101175</name>
</gene>
<dbReference type="Proteomes" id="UP000295184">
    <property type="component" value="Unassembled WGS sequence"/>
</dbReference>
<dbReference type="SMART" id="SM00382">
    <property type="entry name" value="AAA"/>
    <property type="match status" value="1"/>
</dbReference>
<accession>A0A4R1R7V3</accession>
<dbReference type="GO" id="GO:0005524">
    <property type="term" value="F:ATP binding"/>
    <property type="evidence" value="ECO:0007669"/>
    <property type="project" value="UniProtKB-KW"/>
</dbReference>
<evidence type="ECO:0000256" key="1">
    <source>
        <dbReference type="ARBA" id="ARBA00022741"/>
    </source>
</evidence>
<keyword evidence="1" id="KW-0547">Nucleotide-binding</keyword>
<dbReference type="InterPro" id="IPR002078">
    <property type="entry name" value="Sigma_54_int"/>
</dbReference>
<dbReference type="CDD" id="cd00130">
    <property type="entry name" value="PAS"/>
    <property type="match status" value="1"/>
</dbReference>
<dbReference type="Gene3D" id="1.10.8.60">
    <property type="match status" value="1"/>
</dbReference>
<dbReference type="PANTHER" id="PTHR32071">
    <property type="entry name" value="TRANSCRIPTIONAL REGULATORY PROTEIN"/>
    <property type="match status" value="1"/>
</dbReference>
<dbReference type="InterPro" id="IPR027417">
    <property type="entry name" value="P-loop_NTPase"/>
</dbReference>
<proteinExistence type="predicted"/>
<dbReference type="InterPro" id="IPR035965">
    <property type="entry name" value="PAS-like_dom_sf"/>
</dbReference>
<evidence type="ECO:0000313" key="5">
    <source>
        <dbReference type="EMBL" id="TCL61721.1"/>
    </source>
</evidence>
<dbReference type="Gene3D" id="3.40.50.300">
    <property type="entry name" value="P-loop containing nucleotide triphosphate hydrolases"/>
    <property type="match status" value="1"/>
</dbReference>
<dbReference type="CDD" id="cd00009">
    <property type="entry name" value="AAA"/>
    <property type="match status" value="1"/>
</dbReference>